<dbReference type="InterPro" id="IPR000436">
    <property type="entry name" value="Sushi_SCR_CCP_dom"/>
</dbReference>
<accession>A0AAJ7C109</accession>
<feature type="disulfide bond" evidence="2">
    <location>
        <begin position="173"/>
        <end position="191"/>
    </location>
</feature>
<feature type="chain" id="PRO_5042562221" evidence="4">
    <location>
        <begin position="23"/>
        <end position="667"/>
    </location>
</feature>
<dbReference type="Proteomes" id="UP000694920">
    <property type="component" value="Unplaced"/>
</dbReference>
<dbReference type="RefSeq" id="XP_015598834.1">
    <property type="nucleotide sequence ID" value="XM_015743348.2"/>
</dbReference>
<feature type="disulfide bond" evidence="2">
    <location>
        <begin position="125"/>
        <end position="137"/>
    </location>
</feature>
<evidence type="ECO:0000256" key="4">
    <source>
        <dbReference type="SAM" id="SignalP"/>
    </source>
</evidence>
<keyword evidence="9" id="KW-0378">Hydrolase</keyword>
<dbReference type="SUPFAM" id="SSF50494">
    <property type="entry name" value="Trypsin-like serine proteases"/>
    <property type="match status" value="1"/>
</dbReference>
<evidence type="ECO:0000313" key="8">
    <source>
        <dbReference type="Proteomes" id="UP000694920"/>
    </source>
</evidence>
<keyword evidence="3" id="KW-0768">Sushi</keyword>
<dbReference type="AlphaFoldDB" id="A0AAJ7C109"/>
<evidence type="ECO:0000313" key="9">
    <source>
        <dbReference type="RefSeq" id="XP_015598834.1"/>
    </source>
</evidence>
<dbReference type="SUPFAM" id="SSF57535">
    <property type="entry name" value="Complement control module/SCR domain"/>
    <property type="match status" value="1"/>
</dbReference>
<dbReference type="SMART" id="SM00192">
    <property type="entry name" value="LDLa"/>
    <property type="match status" value="4"/>
</dbReference>
<dbReference type="GeneID" id="107269473"/>
<evidence type="ECO:0000256" key="3">
    <source>
        <dbReference type="PROSITE-ProRule" id="PRU00302"/>
    </source>
</evidence>
<dbReference type="GO" id="GO:0004930">
    <property type="term" value="F:G protein-coupled receptor activity"/>
    <property type="evidence" value="ECO:0007669"/>
    <property type="project" value="InterPro"/>
</dbReference>
<evidence type="ECO:0000259" key="5">
    <source>
        <dbReference type="PROSITE" id="PS50227"/>
    </source>
</evidence>
<gene>
    <name evidence="9" type="primary">LOC107269473</name>
</gene>
<keyword evidence="4" id="KW-0732">Signal</keyword>
<dbReference type="PROSITE" id="PS50227">
    <property type="entry name" value="G_PROTEIN_RECEP_F2_3"/>
    <property type="match status" value="1"/>
</dbReference>
<organism evidence="8 9">
    <name type="scientific">Cephus cinctus</name>
    <name type="common">Wheat stem sawfly</name>
    <dbReference type="NCBI Taxonomy" id="211228"/>
    <lineage>
        <taxon>Eukaryota</taxon>
        <taxon>Metazoa</taxon>
        <taxon>Ecdysozoa</taxon>
        <taxon>Arthropoda</taxon>
        <taxon>Hexapoda</taxon>
        <taxon>Insecta</taxon>
        <taxon>Pterygota</taxon>
        <taxon>Neoptera</taxon>
        <taxon>Endopterygota</taxon>
        <taxon>Hymenoptera</taxon>
        <taxon>Cephoidea</taxon>
        <taxon>Cephidae</taxon>
        <taxon>Cephus</taxon>
    </lineage>
</organism>
<evidence type="ECO:0000259" key="6">
    <source>
        <dbReference type="PROSITE" id="PS50240"/>
    </source>
</evidence>
<dbReference type="InterPro" id="IPR036055">
    <property type="entry name" value="LDL_receptor-like_sf"/>
</dbReference>
<feature type="disulfide bond" evidence="2">
    <location>
        <begin position="166"/>
        <end position="178"/>
    </location>
</feature>
<dbReference type="SMART" id="SM00020">
    <property type="entry name" value="Tryp_SPc"/>
    <property type="match status" value="1"/>
</dbReference>
<dbReference type="CDD" id="cd00190">
    <property type="entry name" value="Tryp_SPc"/>
    <property type="match status" value="1"/>
</dbReference>
<dbReference type="SUPFAM" id="SSF57424">
    <property type="entry name" value="LDL receptor-like module"/>
    <property type="match status" value="4"/>
</dbReference>
<feature type="disulfide bond" evidence="2">
    <location>
        <begin position="39"/>
        <end position="57"/>
    </location>
</feature>
<dbReference type="InterPro" id="IPR043504">
    <property type="entry name" value="Peptidase_S1_PA_chymotrypsin"/>
</dbReference>
<dbReference type="Pfam" id="PF00057">
    <property type="entry name" value="Ldl_recept_a"/>
    <property type="match status" value="4"/>
</dbReference>
<sequence>MKIERCTGIFILICALARLGYAQTLSRRNRICGPNKFVCQNGECIASELLCDGQADCKDGSDETQAACSGPEMKCSPFAFRCAYGACVDGDLKCDGKSDCVDDSDELISQCSGSSTRNPINNTECSENEFRCDNGQCIDDTLLCDGHVDCHDGSDETYAKCSSFICPSVVFRCKYGACIDGNKRCDGRNDCADKSDEDPLMCQGSTSTTRPTISPPTRPTIVTPTWTPRPLGCMAPLQPTNGQWKLFGPQCPDKRECHISQGTELERGSRIVYSCNTGYKIEGSTDVYCDYEGKWSKVPTCVEIRCEALNTISTDPICSYGSESVPCGAPVLPGTTAALQCRSSYRKGVPAHLSNQGEYVRCNDNGVWEPTPIQCVPACGGITDLKPLIVNGVRPNITDFPWHATLYKTVRENEKRTFICGSTIIQENLVITAAHCVFDEQNSRVEDANKFLVAAGNLFRDYDSIYNNQNFVQTSEVKNIYIMCKYQGLGGNYALDIAILQLKKPFIFSAVVAPVCLDYRGDDIAILEYGNYGKVAGFGRTESADSSFVLQSITVPYIPYSQCISSSDPLENRKFNTADKFCAGYTNGSSVCDGDSGGGLVFKTQNLWYLRGIVSVGMGTTTSGGIRSCDSHAFSLYTKVSTHTRWIQSVIYNMANNNPIQSCNTNS</sequence>
<dbReference type="Pfam" id="PF00084">
    <property type="entry name" value="Sushi"/>
    <property type="match status" value="1"/>
</dbReference>
<dbReference type="PROSITE" id="PS00134">
    <property type="entry name" value="TRYPSIN_HIS"/>
    <property type="match status" value="1"/>
</dbReference>
<feature type="signal peptide" evidence="4">
    <location>
        <begin position="1"/>
        <end position="22"/>
    </location>
</feature>
<dbReference type="PANTHER" id="PTHR24252:SF7">
    <property type="entry name" value="HYALIN"/>
    <property type="match status" value="1"/>
</dbReference>
<dbReference type="GO" id="GO:0006508">
    <property type="term" value="P:proteolysis"/>
    <property type="evidence" value="ECO:0007669"/>
    <property type="project" value="UniProtKB-KW"/>
</dbReference>
<dbReference type="Pfam" id="PF00089">
    <property type="entry name" value="Trypsin"/>
    <property type="match status" value="1"/>
</dbReference>
<evidence type="ECO:0000256" key="2">
    <source>
        <dbReference type="PROSITE-ProRule" id="PRU00124"/>
    </source>
</evidence>
<feature type="domain" description="G-protein coupled receptors family 2 profile 1" evidence="5">
    <location>
        <begin position="305"/>
        <end position="383"/>
    </location>
</feature>
<dbReference type="InterPro" id="IPR018114">
    <property type="entry name" value="TRYPSIN_HIS"/>
</dbReference>
<name>A0AAJ7C109_CEPCN</name>
<dbReference type="InterPro" id="IPR035976">
    <property type="entry name" value="Sushi/SCR/CCP_sf"/>
</dbReference>
<dbReference type="GO" id="GO:0004252">
    <property type="term" value="F:serine-type endopeptidase activity"/>
    <property type="evidence" value="ECO:0007669"/>
    <property type="project" value="InterPro"/>
</dbReference>
<dbReference type="InterPro" id="IPR002172">
    <property type="entry name" value="LDrepeatLR_classA_rpt"/>
</dbReference>
<dbReference type="Gene3D" id="2.40.10.10">
    <property type="entry name" value="Trypsin-like serine proteases"/>
    <property type="match status" value="2"/>
</dbReference>
<dbReference type="PROSITE" id="PS01209">
    <property type="entry name" value="LDLRA_1"/>
    <property type="match status" value="2"/>
</dbReference>
<dbReference type="InterPro" id="IPR009003">
    <property type="entry name" value="Peptidase_S1_PA"/>
</dbReference>
<dbReference type="InterPro" id="IPR001254">
    <property type="entry name" value="Trypsin_dom"/>
</dbReference>
<dbReference type="InterPro" id="IPR023415">
    <property type="entry name" value="LDLR_class-A_CS"/>
</dbReference>
<feature type="disulfide bond" evidence="2">
    <location>
        <begin position="32"/>
        <end position="44"/>
    </location>
</feature>
<dbReference type="CDD" id="cd00033">
    <property type="entry name" value="CCP"/>
    <property type="match status" value="1"/>
</dbReference>
<feature type="disulfide bond" evidence="2">
    <location>
        <begin position="82"/>
        <end position="100"/>
    </location>
</feature>
<feature type="disulfide bond" evidence="2">
    <location>
        <begin position="75"/>
        <end position="87"/>
    </location>
</feature>
<dbReference type="GO" id="GO:0016020">
    <property type="term" value="C:membrane"/>
    <property type="evidence" value="ECO:0007669"/>
    <property type="project" value="InterPro"/>
</dbReference>
<dbReference type="PANTHER" id="PTHR24252">
    <property type="entry name" value="ACROSIN-RELATED"/>
    <property type="match status" value="1"/>
</dbReference>
<feature type="domain" description="Sushi" evidence="7">
    <location>
        <begin position="249"/>
        <end position="303"/>
    </location>
</feature>
<dbReference type="PROSITE" id="PS50068">
    <property type="entry name" value="LDLRA_2"/>
    <property type="match status" value="4"/>
</dbReference>
<feature type="domain" description="Peptidase S1" evidence="6">
    <location>
        <begin position="389"/>
        <end position="652"/>
    </location>
</feature>
<proteinExistence type="predicted"/>
<evidence type="ECO:0000259" key="7">
    <source>
        <dbReference type="PROSITE" id="PS50923"/>
    </source>
</evidence>
<keyword evidence="1 2" id="KW-1015">Disulfide bond</keyword>
<protein>
    <submittedName>
        <fullName evidence="9">Modular serine protease isoform X1</fullName>
    </submittedName>
</protein>
<dbReference type="PROSITE" id="PS50240">
    <property type="entry name" value="TRYPSIN_DOM"/>
    <property type="match status" value="1"/>
</dbReference>
<evidence type="ECO:0000256" key="1">
    <source>
        <dbReference type="ARBA" id="ARBA00023157"/>
    </source>
</evidence>
<dbReference type="KEGG" id="ccin:107269473"/>
<dbReference type="InterPro" id="IPR001879">
    <property type="entry name" value="GPCR_2_extracellular_dom"/>
</dbReference>
<feature type="disulfide bond" evidence="2">
    <location>
        <begin position="132"/>
        <end position="150"/>
    </location>
</feature>
<dbReference type="PRINTS" id="PR00261">
    <property type="entry name" value="LDLRECEPTOR"/>
</dbReference>
<dbReference type="CDD" id="cd00112">
    <property type="entry name" value="LDLa"/>
    <property type="match status" value="4"/>
</dbReference>
<comment type="caution">
    <text evidence="3">Lacks conserved residue(s) required for the propagation of feature annotation.</text>
</comment>
<dbReference type="Gene3D" id="2.10.70.10">
    <property type="entry name" value="Complement Module, domain 1"/>
    <property type="match status" value="1"/>
</dbReference>
<dbReference type="PROSITE" id="PS50923">
    <property type="entry name" value="SUSHI"/>
    <property type="match status" value="1"/>
</dbReference>
<dbReference type="SMART" id="SM00032">
    <property type="entry name" value="CCP"/>
    <property type="match status" value="2"/>
</dbReference>
<keyword evidence="8" id="KW-1185">Reference proteome</keyword>
<dbReference type="Gene3D" id="4.10.400.10">
    <property type="entry name" value="Low-density Lipoprotein Receptor"/>
    <property type="match status" value="4"/>
</dbReference>
<reference evidence="9" key="1">
    <citation type="submission" date="2025-08" db="UniProtKB">
        <authorList>
            <consortium name="RefSeq"/>
        </authorList>
    </citation>
    <scope>IDENTIFICATION</scope>
</reference>
<keyword evidence="9" id="KW-0645">Protease</keyword>